<proteinExistence type="predicted"/>
<organism evidence="1 2">
    <name type="scientific">Stylosanthes scabra</name>
    <dbReference type="NCBI Taxonomy" id="79078"/>
    <lineage>
        <taxon>Eukaryota</taxon>
        <taxon>Viridiplantae</taxon>
        <taxon>Streptophyta</taxon>
        <taxon>Embryophyta</taxon>
        <taxon>Tracheophyta</taxon>
        <taxon>Spermatophyta</taxon>
        <taxon>Magnoliopsida</taxon>
        <taxon>eudicotyledons</taxon>
        <taxon>Gunneridae</taxon>
        <taxon>Pentapetalae</taxon>
        <taxon>rosids</taxon>
        <taxon>fabids</taxon>
        <taxon>Fabales</taxon>
        <taxon>Fabaceae</taxon>
        <taxon>Papilionoideae</taxon>
        <taxon>50 kb inversion clade</taxon>
        <taxon>dalbergioids sensu lato</taxon>
        <taxon>Dalbergieae</taxon>
        <taxon>Pterocarpus clade</taxon>
        <taxon>Stylosanthes</taxon>
    </lineage>
</organism>
<accession>A0ABU6YMQ0</accession>
<reference evidence="1 2" key="1">
    <citation type="journal article" date="2023" name="Plants (Basel)">
        <title>Bridging the Gap: Combining Genomics and Transcriptomics Approaches to Understand Stylosanthes scabra, an Orphan Legume from the Brazilian Caatinga.</title>
        <authorList>
            <person name="Ferreira-Neto J.R.C."/>
            <person name="da Silva M.D."/>
            <person name="Binneck E."/>
            <person name="de Melo N.F."/>
            <person name="da Silva R.H."/>
            <person name="de Melo A.L.T.M."/>
            <person name="Pandolfi V."/>
            <person name="Bustamante F.O."/>
            <person name="Brasileiro-Vidal A.C."/>
            <person name="Benko-Iseppon A.M."/>
        </authorList>
    </citation>
    <scope>NUCLEOTIDE SEQUENCE [LARGE SCALE GENOMIC DNA]</scope>
    <source>
        <tissue evidence="1">Leaves</tissue>
    </source>
</reference>
<gene>
    <name evidence="1" type="ORF">PIB30_063484</name>
</gene>
<name>A0ABU6YMQ0_9FABA</name>
<sequence length="74" mass="8049">APATRCCLWRSPLAGNSVRRSRRSLTMALAGGPATLIRDSRWTSGGCRLRPVGCRWTTRGTRSTSRGRRGMGTS</sequence>
<feature type="non-terminal residue" evidence="1">
    <location>
        <position position="1"/>
    </location>
</feature>
<keyword evidence="2" id="KW-1185">Reference proteome</keyword>
<protein>
    <submittedName>
        <fullName evidence="1">Uncharacterized protein</fullName>
    </submittedName>
</protein>
<dbReference type="EMBL" id="JASCZI010242260">
    <property type="protein sequence ID" value="MED6210373.1"/>
    <property type="molecule type" value="Genomic_DNA"/>
</dbReference>
<evidence type="ECO:0000313" key="1">
    <source>
        <dbReference type="EMBL" id="MED6210373.1"/>
    </source>
</evidence>
<evidence type="ECO:0000313" key="2">
    <source>
        <dbReference type="Proteomes" id="UP001341840"/>
    </source>
</evidence>
<comment type="caution">
    <text evidence="1">The sequence shown here is derived from an EMBL/GenBank/DDBJ whole genome shotgun (WGS) entry which is preliminary data.</text>
</comment>
<dbReference type="Proteomes" id="UP001341840">
    <property type="component" value="Unassembled WGS sequence"/>
</dbReference>